<protein>
    <submittedName>
        <fullName evidence="2">ABC transporter permease</fullName>
    </submittedName>
</protein>
<dbReference type="AlphaFoldDB" id="A0A849BZ62"/>
<keyword evidence="1" id="KW-0472">Membrane</keyword>
<feature type="transmembrane region" description="Helical" evidence="1">
    <location>
        <begin position="152"/>
        <end position="172"/>
    </location>
</feature>
<evidence type="ECO:0000313" key="3">
    <source>
        <dbReference type="Proteomes" id="UP000586827"/>
    </source>
</evidence>
<evidence type="ECO:0000256" key="1">
    <source>
        <dbReference type="SAM" id="Phobius"/>
    </source>
</evidence>
<comment type="caution">
    <text evidence="2">The sequence shown here is derived from an EMBL/GenBank/DDBJ whole genome shotgun (WGS) entry which is preliminary data.</text>
</comment>
<sequence>MTTLVDSSTSWAYVRDQVRAEVIKVRSARSLWLLPLLAAALGPVTAIFVGLTGSMETGDTVLGGALTGATLALAVVAAWGALVITTEFSSGTIRPTLSATPQRGIILGAKVIVVGSVAAVVGLVSITAAYAVGVATIDSTKYAGGEPLPGLLGIYVCFPATALLGLATGVALRSSVGAVGAVTAHVVLPQLSSATAFGDLHRWVTVAAPSAVVAKLSQSTDGATELIGSLGGWPRLAIVIACTLSALAMAHRIIDRADL</sequence>
<keyword evidence="3" id="KW-1185">Reference proteome</keyword>
<evidence type="ECO:0000313" key="2">
    <source>
        <dbReference type="EMBL" id="NNH70568.1"/>
    </source>
</evidence>
<feature type="transmembrane region" description="Helical" evidence="1">
    <location>
        <begin position="61"/>
        <end position="84"/>
    </location>
</feature>
<dbReference type="RefSeq" id="WP_067522727.1">
    <property type="nucleotide sequence ID" value="NZ_JABELX010000004.1"/>
</dbReference>
<name>A0A849BZ62_9NOCA</name>
<keyword evidence="1" id="KW-0812">Transmembrane</keyword>
<dbReference type="Proteomes" id="UP000586827">
    <property type="component" value="Unassembled WGS sequence"/>
</dbReference>
<gene>
    <name evidence="2" type="ORF">HLB23_11965</name>
</gene>
<feature type="transmembrane region" description="Helical" evidence="1">
    <location>
        <begin position="236"/>
        <end position="254"/>
    </location>
</feature>
<accession>A0A849BZ62</accession>
<organism evidence="2 3">
    <name type="scientific">Nocardia uniformis</name>
    <dbReference type="NCBI Taxonomy" id="53432"/>
    <lineage>
        <taxon>Bacteria</taxon>
        <taxon>Bacillati</taxon>
        <taxon>Actinomycetota</taxon>
        <taxon>Actinomycetes</taxon>
        <taxon>Mycobacteriales</taxon>
        <taxon>Nocardiaceae</taxon>
        <taxon>Nocardia</taxon>
    </lineage>
</organism>
<reference evidence="2 3" key="1">
    <citation type="submission" date="2020-05" db="EMBL/GenBank/DDBJ databases">
        <title>MicrobeNet Type strains.</title>
        <authorList>
            <person name="Nicholson A.C."/>
        </authorList>
    </citation>
    <scope>NUCLEOTIDE SEQUENCE [LARGE SCALE GENOMIC DNA]</scope>
    <source>
        <strain evidence="2 3">JCM 3224</strain>
    </source>
</reference>
<dbReference type="EMBL" id="JABELX010000004">
    <property type="protein sequence ID" value="NNH70568.1"/>
    <property type="molecule type" value="Genomic_DNA"/>
</dbReference>
<proteinExistence type="predicted"/>
<keyword evidence="1" id="KW-1133">Transmembrane helix</keyword>
<feature type="transmembrane region" description="Helical" evidence="1">
    <location>
        <begin position="31"/>
        <end position="55"/>
    </location>
</feature>
<feature type="transmembrane region" description="Helical" evidence="1">
    <location>
        <begin position="105"/>
        <end position="132"/>
    </location>
</feature>